<reference evidence="2" key="1">
    <citation type="journal article" date="2022" name="bioRxiv">
        <title>Sequencing and chromosome-scale assembly of the giantPleurodeles waltlgenome.</title>
        <authorList>
            <person name="Brown T."/>
            <person name="Elewa A."/>
            <person name="Iarovenko S."/>
            <person name="Subramanian E."/>
            <person name="Araus A.J."/>
            <person name="Petzold A."/>
            <person name="Susuki M."/>
            <person name="Suzuki K.-i.T."/>
            <person name="Hayashi T."/>
            <person name="Toyoda A."/>
            <person name="Oliveira C."/>
            <person name="Osipova E."/>
            <person name="Leigh N.D."/>
            <person name="Simon A."/>
            <person name="Yun M.H."/>
        </authorList>
    </citation>
    <scope>NUCLEOTIDE SEQUENCE</scope>
    <source>
        <strain evidence="2">20211129_DDA</strain>
        <tissue evidence="2">Liver</tissue>
    </source>
</reference>
<accession>A0AAV7LUJ5</accession>
<proteinExistence type="predicted"/>
<dbReference type="EMBL" id="JANPWB010000014">
    <property type="protein sequence ID" value="KAJ1095172.1"/>
    <property type="molecule type" value="Genomic_DNA"/>
</dbReference>
<comment type="caution">
    <text evidence="2">The sequence shown here is derived from an EMBL/GenBank/DDBJ whole genome shotgun (WGS) entry which is preliminary data.</text>
</comment>
<dbReference type="Proteomes" id="UP001066276">
    <property type="component" value="Chromosome 10"/>
</dbReference>
<feature type="region of interest" description="Disordered" evidence="1">
    <location>
        <begin position="1"/>
        <end position="53"/>
    </location>
</feature>
<feature type="non-terminal residue" evidence="2">
    <location>
        <position position="53"/>
    </location>
</feature>
<protein>
    <submittedName>
        <fullName evidence="2">Uncharacterized protein</fullName>
    </submittedName>
</protein>
<organism evidence="2 3">
    <name type="scientific">Pleurodeles waltl</name>
    <name type="common">Iberian ribbed newt</name>
    <dbReference type="NCBI Taxonomy" id="8319"/>
    <lineage>
        <taxon>Eukaryota</taxon>
        <taxon>Metazoa</taxon>
        <taxon>Chordata</taxon>
        <taxon>Craniata</taxon>
        <taxon>Vertebrata</taxon>
        <taxon>Euteleostomi</taxon>
        <taxon>Amphibia</taxon>
        <taxon>Batrachia</taxon>
        <taxon>Caudata</taxon>
        <taxon>Salamandroidea</taxon>
        <taxon>Salamandridae</taxon>
        <taxon>Pleurodelinae</taxon>
        <taxon>Pleurodeles</taxon>
    </lineage>
</organism>
<evidence type="ECO:0000313" key="2">
    <source>
        <dbReference type="EMBL" id="KAJ1095172.1"/>
    </source>
</evidence>
<evidence type="ECO:0000256" key="1">
    <source>
        <dbReference type="SAM" id="MobiDB-lite"/>
    </source>
</evidence>
<dbReference type="AlphaFoldDB" id="A0AAV7LUJ5"/>
<gene>
    <name evidence="2" type="ORF">NDU88_000341</name>
</gene>
<keyword evidence="3" id="KW-1185">Reference proteome</keyword>
<name>A0AAV7LUJ5_PLEWA</name>
<sequence>MCHVARQHLPAPSPSSREPLPAPSPSSRQHPPVVPRHLPTRGAQRPGRALPWT</sequence>
<evidence type="ECO:0000313" key="3">
    <source>
        <dbReference type="Proteomes" id="UP001066276"/>
    </source>
</evidence>